<keyword evidence="5" id="KW-1185">Reference proteome</keyword>
<evidence type="ECO:0000313" key="5">
    <source>
        <dbReference type="Proteomes" id="UP001150062"/>
    </source>
</evidence>
<sequence length="721" mass="81723">MKKPTLFILLSIFFLVSNCRLLNAETKEEISLKEISVHSEIYDFTAEVTIEQIYFNDQDTSIETIFNFPLDSKSSVNSFIVEIGEEVLEAIIHEKKHAEEVYQSSIRSGRSAALLTTIEPDVFQIKIGRLLAKERCVIKLTYVTELTNVDQQTVEFLLPQTLVPRYVSPRVPILNNLKELFDTKIQDKVPYEIKLEFNIQTNKEIVSVRSRSHPYIKSNKIDEFHHEISFQPKEAQDLGKDISLQIQVKELHKPSLLLQQDSESDKVYGMLRFFPDLTDFETNTEIIFVLDRSGSMRGTRTRAVSKAMTSVLKELNSNIKFNIVGFGSNYQFLFDAGSVDANEKNLETALKYCKSLEADFGGTEILSPLEAIFKKPLIPGYSRQIFLLTDGEVYNVQHIIDRVRRQRASTRIFTFGIGHGASRALVEGIAQAGEGASEIILDENSIQKIMEKQFQRALTPSITDTSIQLSENGAKYEWIAPFRAPPIFKGKSVTYYAAWDQIPEKGSISLNGYSLQSKYTDEILFSEAIRLNKGRVIGSLAAKTMINEFEQKMSMFHQPDGSLNEGVTDSFIKTQIIGLSKLFNVISSETTFLAVSKIQKENPNAPLAQEHIPVQHANEIEMEMDADMKIGSGMADTNSYQFNQQAPKAAYHKMRGSPSNTKKQSIYRKVGNQKLQKESVMNFGSQLSEVDSDDMAESSSYHNITPFLLILLLCILHWFWF</sequence>
<dbReference type="PANTHER" id="PTHR45737">
    <property type="entry name" value="VON WILLEBRAND FACTOR A DOMAIN-CONTAINING PROTEIN 5A"/>
    <property type="match status" value="1"/>
</dbReference>
<feature type="chain" id="PRO_5046305373" evidence="1">
    <location>
        <begin position="25"/>
        <end position="721"/>
    </location>
</feature>
<dbReference type="Gene3D" id="3.40.50.410">
    <property type="entry name" value="von Willebrand factor, type A domain"/>
    <property type="match status" value="1"/>
</dbReference>
<evidence type="ECO:0000256" key="1">
    <source>
        <dbReference type="SAM" id="SignalP"/>
    </source>
</evidence>
<gene>
    <name evidence="4" type="ORF">M0813_01644</name>
</gene>
<evidence type="ECO:0000259" key="2">
    <source>
        <dbReference type="PROSITE" id="PS50234"/>
    </source>
</evidence>
<feature type="domain" description="VWFA" evidence="2">
    <location>
        <begin position="285"/>
        <end position="458"/>
    </location>
</feature>
<feature type="signal peptide" evidence="1">
    <location>
        <begin position="1"/>
        <end position="24"/>
    </location>
</feature>
<evidence type="ECO:0000313" key="4">
    <source>
        <dbReference type="EMBL" id="KAJ6251872.1"/>
    </source>
</evidence>
<reference evidence="4" key="1">
    <citation type="submission" date="2022-08" db="EMBL/GenBank/DDBJ databases">
        <title>Novel sulfate-reducing endosymbionts in the free-living metamonad Anaeramoeba.</title>
        <authorList>
            <person name="Jerlstrom-Hultqvist J."/>
            <person name="Cepicka I."/>
            <person name="Gallot-Lavallee L."/>
            <person name="Salas-Leiva D."/>
            <person name="Curtis B.A."/>
            <person name="Zahonova K."/>
            <person name="Pipaliya S."/>
            <person name="Dacks J."/>
            <person name="Roger A.J."/>
        </authorList>
    </citation>
    <scope>NUCLEOTIDE SEQUENCE</scope>
    <source>
        <strain evidence="4">Schooner1</strain>
    </source>
</reference>
<dbReference type="Pfam" id="PF08487">
    <property type="entry name" value="VIT"/>
    <property type="match status" value="1"/>
</dbReference>
<dbReference type="PANTHER" id="PTHR45737:SF6">
    <property type="entry name" value="VON WILLEBRAND FACTOR A DOMAIN-CONTAINING PROTEIN 5A"/>
    <property type="match status" value="1"/>
</dbReference>
<dbReference type="PROSITE" id="PS50234">
    <property type="entry name" value="VWFA"/>
    <property type="match status" value="1"/>
</dbReference>
<evidence type="ECO:0000259" key="3">
    <source>
        <dbReference type="PROSITE" id="PS51468"/>
    </source>
</evidence>
<dbReference type="InterPro" id="IPR036465">
    <property type="entry name" value="vWFA_dom_sf"/>
</dbReference>
<dbReference type="InterPro" id="IPR013694">
    <property type="entry name" value="VIT"/>
</dbReference>
<keyword evidence="1" id="KW-0732">Signal</keyword>
<dbReference type="SUPFAM" id="SSF53300">
    <property type="entry name" value="vWA-like"/>
    <property type="match status" value="1"/>
</dbReference>
<protein>
    <submittedName>
        <fullName evidence="4">von willebrand factor a domain-containing protein 5a</fullName>
    </submittedName>
</protein>
<comment type="caution">
    <text evidence="4">The sequence shown here is derived from an EMBL/GenBank/DDBJ whole genome shotgun (WGS) entry which is preliminary data.</text>
</comment>
<dbReference type="Pfam" id="PF13768">
    <property type="entry name" value="VWA_3"/>
    <property type="match status" value="1"/>
</dbReference>
<name>A0ABQ8Z4P5_9EUKA</name>
<dbReference type="InterPro" id="IPR002035">
    <property type="entry name" value="VWF_A"/>
</dbReference>
<dbReference type="SMART" id="SM00609">
    <property type="entry name" value="VIT"/>
    <property type="match status" value="1"/>
</dbReference>
<proteinExistence type="predicted"/>
<accession>A0ABQ8Z4P5</accession>
<dbReference type="PROSITE" id="PS51468">
    <property type="entry name" value="VIT"/>
    <property type="match status" value="1"/>
</dbReference>
<dbReference type="EMBL" id="JAOAOG010000054">
    <property type="protein sequence ID" value="KAJ6251872.1"/>
    <property type="molecule type" value="Genomic_DNA"/>
</dbReference>
<organism evidence="4 5">
    <name type="scientific">Anaeramoeba flamelloides</name>
    <dbReference type="NCBI Taxonomy" id="1746091"/>
    <lineage>
        <taxon>Eukaryota</taxon>
        <taxon>Metamonada</taxon>
        <taxon>Anaeramoebidae</taxon>
        <taxon>Anaeramoeba</taxon>
    </lineage>
</organism>
<dbReference type="Proteomes" id="UP001150062">
    <property type="component" value="Unassembled WGS sequence"/>
</dbReference>
<dbReference type="SMART" id="SM00327">
    <property type="entry name" value="VWA"/>
    <property type="match status" value="1"/>
</dbReference>
<feature type="domain" description="VIT" evidence="3">
    <location>
        <begin position="16"/>
        <end position="144"/>
    </location>
</feature>